<dbReference type="Pfam" id="PF00319">
    <property type="entry name" value="SRF-TF"/>
    <property type="match status" value="1"/>
</dbReference>
<dbReference type="SMART" id="SM00432">
    <property type="entry name" value="MADS"/>
    <property type="match status" value="1"/>
</dbReference>
<comment type="subcellular location">
    <subcellularLocation>
        <location evidence="1">Nucleus</location>
    </subcellularLocation>
</comment>
<dbReference type="PROSITE" id="PS50066">
    <property type="entry name" value="MADS_BOX_2"/>
    <property type="match status" value="1"/>
</dbReference>
<evidence type="ECO:0000256" key="2">
    <source>
        <dbReference type="ARBA" id="ARBA00023015"/>
    </source>
</evidence>
<evidence type="ECO:0000256" key="1">
    <source>
        <dbReference type="ARBA" id="ARBA00004123"/>
    </source>
</evidence>
<dbReference type="InterPro" id="IPR036879">
    <property type="entry name" value="TF_MADSbox_sf"/>
</dbReference>
<dbReference type="Gene3D" id="3.40.1810.10">
    <property type="entry name" value="Transcription factor, MADS-box"/>
    <property type="match status" value="1"/>
</dbReference>
<organism evidence="7 8">
    <name type="scientific">Xanthoceras sorbifolium</name>
    <dbReference type="NCBI Taxonomy" id="99658"/>
    <lineage>
        <taxon>Eukaryota</taxon>
        <taxon>Viridiplantae</taxon>
        <taxon>Streptophyta</taxon>
        <taxon>Embryophyta</taxon>
        <taxon>Tracheophyta</taxon>
        <taxon>Spermatophyta</taxon>
        <taxon>Magnoliopsida</taxon>
        <taxon>eudicotyledons</taxon>
        <taxon>Gunneridae</taxon>
        <taxon>Pentapetalae</taxon>
        <taxon>rosids</taxon>
        <taxon>malvids</taxon>
        <taxon>Sapindales</taxon>
        <taxon>Sapindaceae</taxon>
        <taxon>Xanthoceroideae</taxon>
        <taxon>Xanthoceras</taxon>
    </lineage>
</organism>
<name>A0ABQ8I8A3_9ROSI</name>
<keyword evidence="4" id="KW-0804">Transcription</keyword>
<evidence type="ECO:0000259" key="6">
    <source>
        <dbReference type="PROSITE" id="PS50066"/>
    </source>
</evidence>
<keyword evidence="3" id="KW-0238">DNA-binding</keyword>
<comment type="caution">
    <text evidence="7">The sequence shown here is derived from an EMBL/GenBank/DDBJ whole genome shotgun (WGS) entry which is preliminary data.</text>
</comment>
<sequence length="193" mass="22040">MKLKMDNEISMKLSFKKRKSNLKKKTSQWSTLCDVNVCIVCFGSDGTVEMWPKNISDMLDLIIKYKNLSDEAREKGKKCNLPGFLEDKKRKLGKKCNLPGFLEDKKRKLGKKLNRTVDDSSSMLLKNNLAAWDERLNLFSEEELVDLCGSLDSKTIDDSSSMLLKNNLAAWDERLNLFSEEELVDLCGSLDSK</sequence>
<evidence type="ECO:0000256" key="5">
    <source>
        <dbReference type="ARBA" id="ARBA00023242"/>
    </source>
</evidence>
<gene>
    <name evidence="7" type="ORF">JRO89_XS03G0026600</name>
</gene>
<evidence type="ECO:0000256" key="3">
    <source>
        <dbReference type="ARBA" id="ARBA00023125"/>
    </source>
</evidence>
<keyword evidence="8" id="KW-1185">Reference proteome</keyword>
<reference evidence="7 8" key="1">
    <citation type="submission" date="2021-02" db="EMBL/GenBank/DDBJ databases">
        <title>Plant Genome Project.</title>
        <authorList>
            <person name="Zhang R.-G."/>
        </authorList>
    </citation>
    <scope>NUCLEOTIDE SEQUENCE [LARGE SCALE GENOMIC DNA]</scope>
    <source>
        <tissue evidence="7">Leaves</tissue>
    </source>
</reference>
<proteinExistence type="predicted"/>
<accession>A0ABQ8I8A3</accession>
<keyword evidence="2" id="KW-0805">Transcription regulation</keyword>
<evidence type="ECO:0000313" key="7">
    <source>
        <dbReference type="EMBL" id="KAH7572867.1"/>
    </source>
</evidence>
<keyword evidence="5" id="KW-0539">Nucleus</keyword>
<evidence type="ECO:0000313" key="8">
    <source>
        <dbReference type="Proteomes" id="UP000827721"/>
    </source>
</evidence>
<dbReference type="Proteomes" id="UP000827721">
    <property type="component" value="Unassembled WGS sequence"/>
</dbReference>
<protein>
    <recommendedName>
        <fullName evidence="6">MADS-box domain-containing protein</fullName>
    </recommendedName>
</protein>
<evidence type="ECO:0000256" key="4">
    <source>
        <dbReference type="ARBA" id="ARBA00023163"/>
    </source>
</evidence>
<dbReference type="EMBL" id="JAFEMO010000003">
    <property type="protein sequence ID" value="KAH7572867.1"/>
    <property type="molecule type" value="Genomic_DNA"/>
</dbReference>
<feature type="domain" description="MADS-box" evidence="6">
    <location>
        <begin position="4"/>
        <end position="48"/>
    </location>
</feature>
<dbReference type="InterPro" id="IPR002100">
    <property type="entry name" value="TF_MADSbox"/>
</dbReference>
<dbReference type="SUPFAM" id="SSF55455">
    <property type="entry name" value="SRF-like"/>
    <property type="match status" value="1"/>
</dbReference>